<dbReference type="EMBL" id="VJXW01000003">
    <property type="protein sequence ID" value="TRW28054.1"/>
    <property type="molecule type" value="Genomic_DNA"/>
</dbReference>
<organism evidence="1 2">
    <name type="scientific">Criibacterium bergeronii</name>
    <dbReference type="NCBI Taxonomy" id="1871336"/>
    <lineage>
        <taxon>Bacteria</taxon>
        <taxon>Bacillati</taxon>
        <taxon>Bacillota</taxon>
        <taxon>Clostridia</taxon>
        <taxon>Peptostreptococcales</taxon>
        <taxon>Filifactoraceae</taxon>
        <taxon>Criibacterium</taxon>
    </lineage>
</organism>
<reference evidence="1 2" key="1">
    <citation type="submission" date="2019-07" db="EMBL/GenBank/DDBJ databases">
        <title>Criibacterium bergeronii gen. nov., sp. nov. isolated from human clinical samples.</title>
        <authorList>
            <person name="Maheux A.F."/>
            <person name="Boudreau D.K."/>
            <person name="Berube E."/>
            <person name="Brodeur S."/>
            <person name="Bernard K.A."/>
            <person name="Abed J.Y."/>
            <person name="Ducrey E."/>
            <person name="Guay E.F."/>
            <person name="Raymond F."/>
            <person name="Corbeil J."/>
            <person name="Domingo M.-C."/>
            <person name="Roy P.H."/>
            <person name="Boissinot M."/>
            <person name="Tocheva E.I."/>
            <person name="Omar R.F."/>
        </authorList>
    </citation>
    <scope>NUCLEOTIDE SEQUENCE [LARGE SCALE GENOMIC DNA]</scope>
    <source>
        <strain evidence="1 2">CCRI-24246</strain>
    </source>
</reference>
<evidence type="ECO:0000313" key="1">
    <source>
        <dbReference type="EMBL" id="TRW28054.1"/>
    </source>
</evidence>
<sequence length="116" mass="13757">MQSLMELVNPHEKTDEEIIYNLKKFYHLLSEAKENDSYIWTRHCDNVSSYTAYIPYLYTALLKKDYKSVCHIIQSVLYFNNEYGKLFQKRDKSALLSLLGKEFCDDTNIEKNIART</sequence>
<protein>
    <submittedName>
        <fullName evidence="1">Uncharacterized protein</fullName>
    </submittedName>
</protein>
<comment type="caution">
    <text evidence="1">The sequence shown here is derived from an EMBL/GenBank/DDBJ whole genome shotgun (WGS) entry which is preliminary data.</text>
</comment>
<name>A0A552VC47_9FIRM</name>
<dbReference type="RefSeq" id="WP_144015731.1">
    <property type="nucleotide sequence ID" value="NZ_VJXW01000003.1"/>
</dbReference>
<accession>A0A552VC47</accession>
<dbReference type="AlphaFoldDB" id="A0A552VC47"/>
<evidence type="ECO:0000313" key="2">
    <source>
        <dbReference type="Proteomes" id="UP000319424"/>
    </source>
</evidence>
<proteinExistence type="predicted"/>
<dbReference type="Proteomes" id="UP000319424">
    <property type="component" value="Unassembled WGS sequence"/>
</dbReference>
<gene>
    <name evidence="1" type="ORF">FL857_03420</name>
</gene>